<accession>A0ABQ9I0U1</accession>
<gene>
    <name evidence="2" type="ORF">PR048_009755</name>
</gene>
<sequence>MSASKSGPRPSCSSLVGVARAAGSKIKQLGWPGEVALPCALAWLLPAPATGRHTTVLLFYRVKSQLSVRDGSAGHLAWWQREAGRGVAQLSSPEKHVCGGGRMPARKWHRKMGHSLSSSCDELDVNAAGDRRGPYGCCGPSRWDHRGAVHFRYPGSRSPSADFNQLSSSVEACYGAANVSTFRKIAVYSPVAKAMSPKLWHVGIVADVEVARLVFSSHSSIPRPSISLPSHHFTFTSAQDVDQLVPIYLYRLNSPRHSTCLWCSANVARITNKQSAFTQGSIKIAHANNGMFFTDWKHRFGIVARCNRCAIVTQVKRRVRDDRSAYILAAINRDPHISTQRIARYFGVSRSTIWRILHDGGLHPYHIHVYEALSEDEFKSRISFCYWFLNQNLDFLTS</sequence>
<evidence type="ECO:0000313" key="3">
    <source>
        <dbReference type="Proteomes" id="UP001159363"/>
    </source>
</evidence>
<feature type="domain" description="Transposase Tc1-like" evidence="1">
    <location>
        <begin position="325"/>
        <end position="386"/>
    </location>
</feature>
<proteinExistence type="predicted"/>
<protein>
    <recommendedName>
        <fullName evidence="1">Transposase Tc1-like domain-containing protein</fullName>
    </recommendedName>
</protein>
<dbReference type="Pfam" id="PF01498">
    <property type="entry name" value="HTH_Tnp_Tc3_2"/>
    <property type="match status" value="1"/>
</dbReference>
<comment type="caution">
    <text evidence="2">The sequence shown here is derived from an EMBL/GenBank/DDBJ whole genome shotgun (WGS) entry which is preliminary data.</text>
</comment>
<evidence type="ECO:0000259" key="1">
    <source>
        <dbReference type="Pfam" id="PF01498"/>
    </source>
</evidence>
<dbReference type="PANTHER" id="PTHR47326">
    <property type="entry name" value="TRANSPOSABLE ELEMENT TC3 TRANSPOSASE-LIKE PROTEIN"/>
    <property type="match status" value="1"/>
</dbReference>
<dbReference type="PANTHER" id="PTHR47326:SF1">
    <property type="entry name" value="HTH PSQ-TYPE DOMAIN-CONTAINING PROTEIN"/>
    <property type="match status" value="1"/>
</dbReference>
<name>A0ABQ9I0U1_9NEOP</name>
<reference evidence="2 3" key="1">
    <citation type="submission" date="2023-02" db="EMBL/GenBank/DDBJ databases">
        <title>LHISI_Scaffold_Assembly.</title>
        <authorList>
            <person name="Stuart O.P."/>
            <person name="Cleave R."/>
            <person name="Magrath M.J.L."/>
            <person name="Mikheyev A.S."/>
        </authorList>
    </citation>
    <scope>NUCLEOTIDE SEQUENCE [LARGE SCALE GENOMIC DNA]</scope>
    <source>
        <strain evidence="2">Daus_M_001</strain>
        <tissue evidence="2">Leg muscle</tissue>
    </source>
</reference>
<organism evidence="2 3">
    <name type="scientific">Dryococelus australis</name>
    <dbReference type="NCBI Taxonomy" id="614101"/>
    <lineage>
        <taxon>Eukaryota</taxon>
        <taxon>Metazoa</taxon>
        <taxon>Ecdysozoa</taxon>
        <taxon>Arthropoda</taxon>
        <taxon>Hexapoda</taxon>
        <taxon>Insecta</taxon>
        <taxon>Pterygota</taxon>
        <taxon>Neoptera</taxon>
        <taxon>Polyneoptera</taxon>
        <taxon>Phasmatodea</taxon>
        <taxon>Verophasmatodea</taxon>
        <taxon>Anareolatae</taxon>
        <taxon>Phasmatidae</taxon>
        <taxon>Eurycanthinae</taxon>
        <taxon>Dryococelus</taxon>
    </lineage>
</organism>
<dbReference type="EMBL" id="JARBHB010000003">
    <property type="protein sequence ID" value="KAJ8890247.1"/>
    <property type="molecule type" value="Genomic_DNA"/>
</dbReference>
<evidence type="ECO:0000313" key="2">
    <source>
        <dbReference type="EMBL" id="KAJ8890247.1"/>
    </source>
</evidence>
<dbReference type="Proteomes" id="UP001159363">
    <property type="component" value="Chromosome 3"/>
</dbReference>
<keyword evidence="3" id="KW-1185">Reference proteome</keyword>
<dbReference type="InterPro" id="IPR002492">
    <property type="entry name" value="Transposase_Tc1-like"/>
</dbReference>